<dbReference type="EMBL" id="CABFNO020001443">
    <property type="protein sequence ID" value="CAG9987916.1"/>
    <property type="molecule type" value="Genomic_DNA"/>
</dbReference>
<evidence type="ECO:0000313" key="1">
    <source>
        <dbReference type="EMBL" id="CAG9987916.1"/>
    </source>
</evidence>
<proteinExistence type="predicted"/>
<protein>
    <submittedName>
        <fullName evidence="1">Uncharacterized protein</fullName>
    </submittedName>
</protein>
<dbReference type="Proteomes" id="UP000754883">
    <property type="component" value="Unassembled WGS sequence"/>
</dbReference>
<comment type="caution">
    <text evidence="1">The sequence shown here is derived from an EMBL/GenBank/DDBJ whole genome shotgun (WGS) entry which is preliminary data.</text>
</comment>
<name>A0A9N9Y5A9_9HYPO</name>
<dbReference type="AlphaFoldDB" id="A0A9N9Y5A9"/>
<accession>A0A9N9Y5A9</accession>
<evidence type="ECO:0000313" key="2">
    <source>
        <dbReference type="Proteomes" id="UP000754883"/>
    </source>
</evidence>
<organism evidence="1 2">
    <name type="scientific">Clonostachys byssicola</name>
    <dbReference type="NCBI Taxonomy" id="160290"/>
    <lineage>
        <taxon>Eukaryota</taxon>
        <taxon>Fungi</taxon>
        <taxon>Dikarya</taxon>
        <taxon>Ascomycota</taxon>
        <taxon>Pezizomycotina</taxon>
        <taxon>Sordariomycetes</taxon>
        <taxon>Hypocreomycetidae</taxon>
        <taxon>Hypocreales</taxon>
        <taxon>Bionectriaceae</taxon>
        <taxon>Clonostachys</taxon>
    </lineage>
</organism>
<sequence>MNWRPLRLGRKLSTWKGYERYRSVVCYVNHGTFHQLGPPIELRYTPHDLLRGCPEHCEFSPKLRHNCQRFYGLVELKQTRRPHHESQSLLGGFDPGEIGFGIF</sequence>
<reference evidence="1" key="1">
    <citation type="submission" date="2021-10" db="EMBL/GenBank/DDBJ databases">
        <authorList>
            <person name="Piombo E."/>
        </authorList>
    </citation>
    <scope>NUCLEOTIDE SEQUENCE</scope>
</reference>
<gene>
    <name evidence="1" type="ORF">CBYS24578_00010560</name>
</gene>
<keyword evidence="2" id="KW-1185">Reference proteome</keyword>